<dbReference type="AlphaFoldDB" id="A0AAV5RN92"/>
<protein>
    <recommendedName>
        <fullName evidence="2">DUF4484 domain-containing protein</fullName>
    </recommendedName>
</protein>
<gene>
    <name evidence="3" type="ORF">DASB73_039530</name>
</gene>
<dbReference type="Pfam" id="PF14831">
    <property type="entry name" value="DUF4484"/>
    <property type="match status" value="1"/>
</dbReference>
<dbReference type="Pfam" id="PF09804">
    <property type="entry name" value="DENND11"/>
    <property type="match status" value="2"/>
</dbReference>
<feature type="region of interest" description="Disordered" evidence="1">
    <location>
        <begin position="208"/>
        <end position="231"/>
    </location>
</feature>
<dbReference type="EMBL" id="BTGC01000008">
    <property type="protein sequence ID" value="GMM52990.1"/>
    <property type="molecule type" value="Genomic_DNA"/>
</dbReference>
<evidence type="ECO:0000256" key="1">
    <source>
        <dbReference type="SAM" id="MobiDB-lite"/>
    </source>
</evidence>
<feature type="region of interest" description="Disordered" evidence="1">
    <location>
        <begin position="317"/>
        <end position="342"/>
    </location>
</feature>
<dbReference type="InterPro" id="IPR018626">
    <property type="entry name" value="LCHN/Anr2"/>
</dbReference>
<sequence length="457" mass="51769">MYVLAAFDVLRGHKVVWTDQPAQLDAAPHIEFKMIPSGLHERDEDAVYFVCGKFHGIARYACRRPQQPSDRRDVHMYSLASLVPLSQKLPWHQEFLLKNELAKFLRSLDLQVLRNDLRITTSRVFGDQCHPILALNMFMHVYGPSMFAMWKAGLSRQRTLLAPISGVSLRHMCQFTYIAAQISAIPEDVAVLLPCWQRYAGYQAQGHQRQAGPSVPSLETPNDLADQTQESSDSVPVAQVQCLYNVTLNDLQFLQSADSFWATTTDLILLSPQRDACDCYIEPDKLVDLSWSTEVFSSYRDRHRYRHVIGAYSTDIAPRADPESSEPSSLESTLPSSVSKSGASNFSSKFDMLLDSCVNGLVWWATAGESARIEEVNPRTQESDAVRVIGHFQDFTRQLIRHFSRVHIEDEEVVQLTITDMALMGLDPFSKSDKIFINRFSLAWFDKPVQFGCTCCM</sequence>
<dbReference type="InterPro" id="IPR028115">
    <property type="entry name" value="DUF4484"/>
</dbReference>
<dbReference type="Proteomes" id="UP001362899">
    <property type="component" value="Unassembled WGS sequence"/>
</dbReference>
<dbReference type="GO" id="GO:0005811">
    <property type="term" value="C:lipid droplet"/>
    <property type="evidence" value="ECO:0007669"/>
    <property type="project" value="TreeGrafter"/>
</dbReference>
<evidence type="ECO:0000313" key="3">
    <source>
        <dbReference type="EMBL" id="GMM52990.1"/>
    </source>
</evidence>
<feature type="domain" description="DUF4484" evidence="2">
    <location>
        <begin position="395"/>
        <end position="447"/>
    </location>
</feature>
<name>A0AAV5RN92_STABA</name>
<keyword evidence="4" id="KW-1185">Reference proteome</keyword>
<accession>A0AAV5RN92</accession>
<feature type="compositionally biased region" description="Low complexity" evidence="1">
    <location>
        <begin position="325"/>
        <end position="341"/>
    </location>
</feature>
<comment type="caution">
    <text evidence="3">The sequence shown here is derived from an EMBL/GenBank/DDBJ whole genome shotgun (WGS) entry which is preliminary data.</text>
</comment>
<evidence type="ECO:0000313" key="4">
    <source>
        <dbReference type="Proteomes" id="UP001362899"/>
    </source>
</evidence>
<organism evidence="3 4">
    <name type="scientific">Starmerella bacillaris</name>
    <name type="common">Yeast</name>
    <name type="synonym">Candida zemplinina</name>
    <dbReference type="NCBI Taxonomy" id="1247836"/>
    <lineage>
        <taxon>Eukaryota</taxon>
        <taxon>Fungi</taxon>
        <taxon>Dikarya</taxon>
        <taxon>Ascomycota</taxon>
        <taxon>Saccharomycotina</taxon>
        <taxon>Dipodascomycetes</taxon>
        <taxon>Dipodascales</taxon>
        <taxon>Trichomonascaceae</taxon>
        <taxon>Starmerella</taxon>
    </lineage>
</organism>
<dbReference type="InterPro" id="IPR053056">
    <property type="entry name" value="Lipid_Metab_Assoc_Protein"/>
</dbReference>
<dbReference type="PANTHER" id="PTHR28153">
    <property type="entry name" value="PROTEIN, PUTATIVE-RELATED"/>
    <property type="match status" value="1"/>
</dbReference>
<proteinExistence type="predicted"/>
<dbReference type="PANTHER" id="PTHR28153:SF1">
    <property type="entry name" value="DUF4484 DOMAIN-CONTAINING PROTEIN"/>
    <property type="match status" value="1"/>
</dbReference>
<evidence type="ECO:0000259" key="2">
    <source>
        <dbReference type="Pfam" id="PF14831"/>
    </source>
</evidence>
<reference evidence="3 4" key="1">
    <citation type="journal article" date="2023" name="Elife">
        <title>Identification of key yeast species and microbe-microbe interactions impacting larval growth of Drosophila in the wild.</title>
        <authorList>
            <person name="Mure A."/>
            <person name="Sugiura Y."/>
            <person name="Maeda R."/>
            <person name="Honda K."/>
            <person name="Sakurai N."/>
            <person name="Takahashi Y."/>
            <person name="Watada M."/>
            <person name="Katoh T."/>
            <person name="Gotoh A."/>
            <person name="Gotoh Y."/>
            <person name="Taniguchi I."/>
            <person name="Nakamura K."/>
            <person name="Hayashi T."/>
            <person name="Katayama T."/>
            <person name="Uemura T."/>
            <person name="Hattori Y."/>
        </authorList>
    </citation>
    <scope>NUCLEOTIDE SEQUENCE [LARGE SCALE GENOMIC DNA]</scope>
    <source>
        <strain evidence="3 4">SB-73</strain>
    </source>
</reference>
<feature type="compositionally biased region" description="Polar residues" evidence="1">
    <location>
        <begin position="217"/>
        <end position="231"/>
    </location>
</feature>